<dbReference type="SUPFAM" id="SSF55909">
    <property type="entry name" value="Pentein"/>
    <property type="match status" value="1"/>
</dbReference>
<protein>
    <recommendedName>
        <fullName evidence="2">arginine deiminase</fullName>
        <ecNumber evidence="2">3.5.3.6</ecNumber>
    </recommendedName>
</protein>
<dbReference type="EMBL" id="MAJD01000001">
    <property type="protein sequence ID" value="OBX36322.1"/>
    <property type="molecule type" value="Genomic_DNA"/>
</dbReference>
<proteinExistence type="predicted"/>
<dbReference type="PANTHER" id="PTHR47271:SF3">
    <property type="entry name" value="ARGININE DEIMINASE"/>
    <property type="match status" value="1"/>
</dbReference>
<comment type="pathway">
    <text evidence="1">Amino-acid degradation; L-arginine degradation via ADI pathway; carbamoyl phosphate from L-arginine: step 1/2.</text>
</comment>
<dbReference type="GO" id="GO:0019546">
    <property type="term" value="P:L-arginine deiminase pathway"/>
    <property type="evidence" value="ECO:0007669"/>
    <property type="project" value="TreeGrafter"/>
</dbReference>
<accession>A0A1B8P256</accession>
<dbReference type="Gene3D" id="3.75.10.10">
    <property type="entry name" value="L-arginine/glycine Amidinotransferase, Chain A"/>
    <property type="match status" value="1"/>
</dbReference>
<evidence type="ECO:0000313" key="6">
    <source>
        <dbReference type="Proteomes" id="UP000092504"/>
    </source>
</evidence>
<comment type="caution">
    <text evidence="5">The sequence shown here is derived from an EMBL/GenBank/DDBJ whole genome shotgun (WGS) entry which is preliminary data.</text>
</comment>
<keyword evidence="5" id="KW-0378">Hydrolase</keyword>
<name>A0A1B8P256_HALEL</name>
<comment type="catalytic activity">
    <reaction evidence="4">
        <text>L-arginine + H2O = L-citrulline + NH4(+)</text>
        <dbReference type="Rhea" id="RHEA:19597"/>
        <dbReference type="ChEBI" id="CHEBI:15377"/>
        <dbReference type="ChEBI" id="CHEBI:28938"/>
        <dbReference type="ChEBI" id="CHEBI:32682"/>
        <dbReference type="ChEBI" id="CHEBI:57743"/>
        <dbReference type="EC" id="3.5.3.6"/>
    </reaction>
</comment>
<organism evidence="5 6">
    <name type="scientific">Halomonas elongata</name>
    <dbReference type="NCBI Taxonomy" id="2746"/>
    <lineage>
        <taxon>Bacteria</taxon>
        <taxon>Pseudomonadati</taxon>
        <taxon>Pseudomonadota</taxon>
        <taxon>Gammaproteobacteria</taxon>
        <taxon>Oceanospirillales</taxon>
        <taxon>Halomonadaceae</taxon>
        <taxon>Halomonas</taxon>
    </lineage>
</organism>
<dbReference type="AlphaFoldDB" id="A0A1B8P256"/>
<evidence type="ECO:0000256" key="2">
    <source>
        <dbReference type="ARBA" id="ARBA00012171"/>
    </source>
</evidence>
<evidence type="ECO:0000256" key="3">
    <source>
        <dbReference type="ARBA" id="ARBA00022503"/>
    </source>
</evidence>
<dbReference type="PATRIC" id="fig|2746.7.peg.684"/>
<keyword evidence="3" id="KW-0056">Arginine metabolism</keyword>
<dbReference type="Proteomes" id="UP000092504">
    <property type="component" value="Unassembled WGS sequence"/>
</dbReference>
<evidence type="ECO:0000256" key="1">
    <source>
        <dbReference type="ARBA" id="ARBA00005213"/>
    </source>
</evidence>
<dbReference type="PANTHER" id="PTHR47271">
    <property type="entry name" value="ARGININE DEIMINASE"/>
    <property type="match status" value="1"/>
</dbReference>
<evidence type="ECO:0000313" key="5">
    <source>
        <dbReference type="EMBL" id="OBX36322.1"/>
    </source>
</evidence>
<dbReference type="Pfam" id="PF02274">
    <property type="entry name" value="ADI"/>
    <property type="match status" value="1"/>
</dbReference>
<reference evidence="5 6" key="1">
    <citation type="submission" date="2016-06" db="EMBL/GenBank/DDBJ databases">
        <title>Genome sequence of halotolerant plant growth promoting strain of Halomonas elongata HEK1 isolated from salterns of Rann of Kutch, Gujarat, India.</title>
        <authorList>
            <person name="Gaba S."/>
            <person name="Singh R.N."/>
            <person name="Abrol S."/>
            <person name="Kaushik R."/>
            <person name="Saxena A.K."/>
        </authorList>
    </citation>
    <scope>NUCLEOTIDE SEQUENCE [LARGE SCALE GENOMIC DNA]</scope>
    <source>
        <strain evidence="5 6">HEK1</strain>
    </source>
</reference>
<gene>
    <name evidence="5" type="primary">arcA</name>
    <name evidence="5" type="ORF">A8U91_00663</name>
</gene>
<sequence length="142" mass="15478">MHLDTVFSFCDYDLVTIYPEVVQSIVPFSLRPDESKPGGIDLRHEPGGFLKVVAEALGLEELRVVETGGDVYASEREQWDDGNNVVALKPGVVIGYDRNVSTNTLLRKAGVEVITISASELGRGRGGGHCMTCPIVRDPIDY</sequence>
<dbReference type="GO" id="GO:0016990">
    <property type="term" value="F:arginine deiminase activity"/>
    <property type="evidence" value="ECO:0007669"/>
    <property type="project" value="UniProtKB-EC"/>
</dbReference>
<evidence type="ECO:0000256" key="4">
    <source>
        <dbReference type="ARBA" id="ARBA00049429"/>
    </source>
</evidence>
<dbReference type="EC" id="3.5.3.6" evidence="2"/>